<feature type="region of interest" description="Disordered" evidence="1">
    <location>
        <begin position="1"/>
        <end position="50"/>
    </location>
</feature>
<evidence type="ECO:0000313" key="3">
    <source>
        <dbReference type="Proteomes" id="UP000054869"/>
    </source>
</evidence>
<protein>
    <submittedName>
        <fullName evidence="2">Uncharacterized protein</fullName>
    </submittedName>
</protein>
<accession>A0A0W0VRC3</accession>
<sequence length="197" mass="20968">MAAEGVDTSMVQKDSPAPQGEDKKENKPQAPKPQPKEDKAKQDDPQMQMLEDLKKLVEDTNQAVNKALGVKSIGDYAEAGLNKIGQGFKGLGGGKKDDDEKDEKSSKQTDDKDQKSESKSESKGKTGDWMEDEDDYGLRDLFKEDDSPMDTVTSPTSMGNNQALNMGQGAGSSADASQVAKVAADNPEVAEVAIAAG</sequence>
<feature type="region of interest" description="Disordered" evidence="1">
    <location>
        <begin position="83"/>
        <end position="185"/>
    </location>
</feature>
<proteinExistence type="predicted"/>
<organism evidence="2 3">
    <name type="scientific">Legionella lansingensis</name>
    <dbReference type="NCBI Taxonomy" id="45067"/>
    <lineage>
        <taxon>Bacteria</taxon>
        <taxon>Pseudomonadati</taxon>
        <taxon>Pseudomonadota</taxon>
        <taxon>Gammaproteobacteria</taxon>
        <taxon>Legionellales</taxon>
        <taxon>Legionellaceae</taxon>
        <taxon>Legionella</taxon>
    </lineage>
</organism>
<name>A0A0W0VRC3_9GAMM</name>
<feature type="compositionally biased region" description="Polar residues" evidence="1">
    <location>
        <begin position="150"/>
        <end position="165"/>
    </location>
</feature>
<evidence type="ECO:0000313" key="2">
    <source>
        <dbReference type="EMBL" id="KTD22731.1"/>
    </source>
</evidence>
<gene>
    <name evidence="2" type="ORF">Llan_1082</name>
</gene>
<feature type="compositionally biased region" description="Basic and acidic residues" evidence="1">
    <location>
        <begin position="136"/>
        <end position="146"/>
    </location>
</feature>
<reference evidence="2 3" key="1">
    <citation type="submission" date="2015-11" db="EMBL/GenBank/DDBJ databases">
        <title>Genomic analysis of 38 Legionella species identifies large and diverse effector repertoires.</title>
        <authorList>
            <person name="Burstein D."/>
            <person name="Amaro F."/>
            <person name="Zusman T."/>
            <person name="Lifshitz Z."/>
            <person name="Cohen O."/>
            <person name="Gilbert J.A."/>
            <person name="Pupko T."/>
            <person name="Shuman H.A."/>
            <person name="Segal G."/>
        </authorList>
    </citation>
    <scope>NUCLEOTIDE SEQUENCE [LARGE SCALE GENOMIC DNA]</scope>
    <source>
        <strain evidence="2 3">ATCC 49751</strain>
    </source>
</reference>
<evidence type="ECO:0000256" key="1">
    <source>
        <dbReference type="SAM" id="MobiDB-lite"/>
    </source>
</evidence>
<dbReference type="RefSeq" id="WP_028372798.1">
    <property type="nucleotide sequence ID" value="NZ_CAAAJD010000017.1"/>
</dbReference>
<dbReference type="AlphaFoldDB" id="A0A0W0VRC3"/>
<dbReference type="PATRIC" id="fig|45067.4.peg.1132"/>
<dbReference type="Proteomes" id="UP000054869">
    <property type="component" value="Unassembled WGS sequence"/>
</dbReference>
<comment type="caution">
    <text evidence="2">The sequence shown here is derived from an EMBL/GenBank/DDBJ whole genome shotgun (WGS) entry which is preliminary data.</text>
</comment>
<keyword evidence="3" id="KW-1185">Reference proteome</keyword>
<dbReference type="EMBL" id="LNYI01000022">
    <property type="protein sequence ID" value="KTD22731.1"/>
    <property type="molecule type" value="Genomic_DNA"/>
</dbReference>
<feature type="compositionally biased region" description="Basic and acidic residues" evidence="1">
    <location>
        <begin position="34"/>
        <end position="44"/>
    </location>
</feature>
<feature type="compositionally biased region" description="Basic and acidic residues" evidence="1">
    <location>
        <begin position="94"/>
        <end position="128"/>
    </location>
</feature>